<dbReference type="EMBL" id="AP023081">
    <property type="protein sequence ID" value="BCD89288.1"/>
    <property type="molecule type" value="Genomic_DNA"/>
</dbReference>
<accession>A0ABN6C007</accession>
<evidence type="ECO:0000313" key="1">
    <source>
        <dbReference type="EMBL" id="BCD89288.1"/>
    </source>
</evidence>
<gene>
    <name evidence="1" type="ORF">PSm6_56950</name>
</gene>
<name>A0ABN6C007_9PSED</name>
<organism evidence="1 2">
    <name type="scientific">Pseudomonas solani</name>
    <dbReference type="NCBI Taxonomy" id="2731552"/>
    <lineage>
        <taxon>Bacteria</taxon>
        <taxon>Pseudomonadati</taxon>
        <taxon>Pseudomonadota</taxon>
        <taxon>Gammaproteobacteria</taxon>
        <taxon>Pseudomonadales</taxon>
        <taxon>Pseudomonadaceae</taxon>
        <taxon>Pseudomonas</taxon>
    </lineage>
</organism>
<keyword evidence="2" id="KW-1185">Reference proteome</keyword>
<protein>
    <submittedName>
        <fullName evidence="1">Uncharacterized protein</fullName>
    </submittedName>
</protein>
<sequence>MRRLIARARASGEGSAAETELQRLAEQLREAGAVTEVVGGTDPFDAGIGAALKLIERRLEELRALQPPP</sequence>
<evidence type="ECO:0000313" key="2">
    <source>
        <dbReference type="Proteomes" id="UP001064896"/>
    </source>
</evidence>
<proteinExistence type="predicted"/>
<reference evidence="1" key="1">
    <citation type="submission" date="2020-05" db="EMBL/GenBank/DDBJ databases">
        <title>Complete genome sequence of Pseudomonas sp. Sm006.</title>
        <authorList>
            <person name="Takeuchi K."/>
            <person name="Someya N."/>
        </authorList>
    </citation>
    <scope>NUCLEOTIDE SEQUENCE</scope>
    <source>
        <strain evidence="1">Sm006</strain>
    </source>
</reference>
<dbReference type="Proteomes" id="UP001064896">
    <property type="component" value="Chromosome"/>
</dbReference>